<proteinExistence type="predicted"/>
<evidence type="ECO:0000256" key="1">
    <source>
        <dbReference type="ARBA" id="ARBA00023125"/>
    </source>
</evidence>
<keyword evidence="1" id="KW-0238">DNA-binding</keyword>
<dbReference type="GO" id="GO:0003677">
    <property type="term" value="F:DNA binding"/>
    <property type="evidence" value="ECO:0007669"/>
    <property type="project" value="UniProtKB-KW"/>
</dbReference>
<dbReference type="AlphaFoldDB" id="A0A2T7BLY0"/>
<dbReference type="InterPro" id="IPR010998">
    <property type="entry name" value="Integrase_recombinase_N"/>
</dbReference>
<dbReference type="InterPro" id="IPR013762">
    <property type="entry name" value="Integrase-like_cat_sf"/>
</dbReference>
<sequence>MEVSILVKYNYRNRVNKSGRYPVHIYVKPEGEREKYYEVGLPRKPSVEEWQGNDDAWISTKSPYAFQSNQAIRDLKQKIIGVHKRLFDRGESLTHYHVDKELNFRGSRAVFNDYFRDYMRNPPPKVVLSLCTWEKYHAFIKHLDNFNPKILFSQFDEDLVAMIRNFLAAQIGQGGRVLAPASVKSYFDKFAVVLKHAAKKDKLLDERLVTTFFEEVKVTVPDRVEGLHLDVHEIKAIRRLVINPGHPSLGRDQKLFLLQIYGIWYYKDIIRLQRCQVHVDHEVGMYVTGQREKNGMPTIVPLWKFPNATEIMKEFEDPNRESVYWFRRDIFVDVQVYNQNIRAIATLAGVTRKISNKIARHTGWNLMVRMGVQWPVAKKIAGHKLEGIAGKHYVRIGLREVIDGTRSAQFDELGI</sequence>
<dbReference type="OrthoDB" id="1098628at2"/>
<reference evidence="5 6" key="1">
    <citation type="submission" date="2018-04" db="EMBL/GenBank/DDBJ databases">
        <title>Chitinophaga fuyangensis sp. nov., isolated from soil in a chemical factory.</title>
        <authorList>
            <person name="Chen K."/>
        </authorList>
    </citation>
    <scope>NUCLEOTIDE SEQUENCE [LARGE SCALE GENOMIC DNA]</scope>
    <source>
        <strain evidence="5 6">LY-1</strain>
    </source>
</reference>
<evidence type="ECO:0000259" key="3">
    <source>
        <dbReference type="Pfam" id="PF13102"/>
    </source>
</evidence>
<dbReference type="EMBL" id="QCYK01000001">
    <property type="protein sequence ID" value="PUZ28640.1"/>
    <property type="molecule type" value="Genomic_DNA"/>
</dbReference>
<comment type="caution">
    <text evidence="5">The sequence shown here is derived from an EMBL/GenBank/DDBJ whole genome shotgun (WGS) entry which is preliminary data.</text>
</comment>
<dbReference type="InterPro" id="IPR011010">
    <property type="entry name" value="DNA_brk_join_enz"/>
</dbReference>
<dbReference type="GO" id="GO:0006310">
    <property type="term" value="P:DNA recombination"/>
    <property type="evidence" value="ECO:0007669"/>
    <property type="project" value="UniProtKB-KW"/>
</dbReference>
<evidence type="ECO:0000313" key="5">
    <source>
        <dbReference type="EMBL" id="PUZ28640.1"/>
    </source>
</evidence>
<organism evidence="5 6">
    <name type="scientific">Chitinophaga parva</name>
    <dbReference type="NCBI Taxonomy" id="2169414"/>
    <lineage>
        <taxon>Bacteria</taxon>
        <taxon>Pseudomonadati</taxon>
        <taxon>Bacteroidota</taxon>
        <taxon>Chitinophagia</taxon>
        <taxon>Chitinophagales</taxon>
        <taxon>Chitinophagaceae</taxon>
        <taxon>Chitinophaga</taxon>
    </lineage>
</organism>
<dbReference type="InterPro" id="IPR035386">
    <property type="entry name" value="Arm-DNA-bind_5"/>
</dbReference>
<dbReference type="Proteomes" id="UP000244450">
    <property type="component" value="Unassembled WGS sequence"/>
</dbReference>
<evidence type="ECO:0000313" key="6">
    <source>
        <dbReference type="Proteomes" id="UP000244450"/>
    </source>
</evidence>
<evidence type="ECO:0000259" key="4">
    <source>
        <dbReference type="Pfam" id="PF17293"/>
    </source>
</evidence>
<evidence type="ECO:0000256" key="2">
    <source>
        <dbReference type="ARBA" id="ARBA00023172"/>
    </source>
</evidence>
<accession>A0A2T7BLY0</accession>
<feature type="domain" description="Arm DNA-binding" evidence="4">
    <location>
        <begin position="9"/>
        <end position="95"/>
    </location>
</feature>
<dbReference type="InterPro" id="IPR025269">
    <property type="entry name" value="SAM-like_dom"/>
</dbReference>
<dbReference type="GO" id="GO:0015074">
    <property type="term" value="P:DNA integration"/>
    <property type="evidence" value="ECO:0007669"/>
    <property type="project" value="InterPro"/>
</dbReference>
<dbReference type="SUPFAM" id="SSF56349">
    <property type="entry name" value="DNA breaking-rejoining enzymes"/>
    <property type="match status" value="1"/>
</dbReference>
<dbReference type="Pfam" id="PF17293">
    <property type="entry name" value="Arm-DNA-bind_5"/>
    <property type="match status" value="1"/>
</dbReference>
<keyword evidence="2" id="KW-0233">DNA recombination</keyword>
<dbReference type="RefSeq" id="WP_108685279.1">
    <property type="nucleotide sequence ID" value="NZ_QCYK01000001.1"/>
</dbReference>
<feature type="domain" description="Phage integrase SAM-like" evidence="3">
    <location>
        <begin position="111"/>
        <end position="204"/>
    </location>
</feature>
<gene>
    <name evidence="5" type="ORF">DCC81_03915</name>
</gene>
<name>A0A2T7BLY0_9BACT</name>
<dbReference type="Pfam" id="PF13102">
    <property type="entry name" value="Phage_int_SAM_5"/>
    <property type="match status" value="1"/>
</dbReference>
<keyword evidence="6" id="KW-1185">Reference proteome</keyword>
<dbReference type="Gene3D" id="1.10.443.10">
    <property type="entry name" value="Intergrase catalytic core"/>
    <property type="match status" value="1"/>
</dbReference>
<dbReference type="Gene3D" id="1.10.150.130">
    <property type="match status" value="1"/>
</dbReference>
<protein>
    <submittedName>
        <fullName evidence="5">Uncharacterized protein</fullName>
    </submittedName>
</protein>